<evidence type="ECO:0000313" key="1">
    <source>
        <dbReference type="EMBL" id="MBC5627883.1"/>
    </source>
</evidence>
<keyword evidence="2" id="KW-1185">Reference proteome</keyword>
<evidence type="ECO:0000313" key="2">
    <source>
        <dbReference type="Proteomes" id="UP000596929"/>
    </source>
</evidence>
<proteinExistence type="predicted"/>
<sequence length="119" mass="14162">MSLEVVGSYRDLHSIKEECKTYLTYHAVLIMNDGSTCDGIIEGVDDDDIIVLVGEDVVIDDNEDTNTRQQPMGHNRSNRYRRFRRRKFPMRGINRLELLRYPFIYPVYPYPYPYPFFPY</sequence>
<name>A0ABR7D971_9CLOT</name>
<dbReference type="Proteomes" id="UP000596929">
    <property type="component" value="Unassembled WGS sequence"/>
</dbReference>
<comment type="caution">
    <text evidence="1">The sequence shown here is derived from an EMBL/GenBank/DDBJ whole genome shotgun (WGS) entry which is preliminary data.</text>
</comment>
<dbReference type="RefSeq" id="WP_032119853.1">
    <property type="nucleotide sequence ID" value="NZ_JACOOO010000004.1"/>
</dbReference>
<dbReference type="EMBL" id="JACOOO010000004">
    <property type="protein sequence ID" value="MBC5627883.1"/>
    <property type="molecule type" value="Genomic_DNA"/>
</dbReference>
<reference evidence="1 2" key="1">
    <citation type="submission" date="2020-08" db="EMBL/GenBank/DDBJ databases">
        <title>Genome public.</title>
        <authorList>
            <person name="Liu C."/>
            <person name="Sun Q."/>
        </authorList>
    </citation>
    <scope>NUCLEOTIDE SEQUENCE [LARGE SCALE GENOMIC DNA]</scope>
    <source>
        <strain evidence="1 2">NSJ-6</strain>
    </source>
</reference>
<gene>
    <name evidence="1" type="ORF">H8S20_03155</name>
</gene>
<accession>A0ABR7D971</accession>
<protein>
    <submittedName>
        <fullName evidence="1">Uncharacterized protein</fullName>
    </submittedName>
</protein>
<organism evidence="1 2">
    <name type="scientific">Clostridium hominis</name>
    <dbReference type="NCBI Taxonomy" id="2763036"/>
    <lineage>
        <taxon>Bacteria</taxon>
        <taxon>Bacillati</taxon>
        <taxon>Bacillota</taxon>
        <taxon>Clostridia</taxon>
        <taxon>Eubacteriales</taxon>
        <taxon>Clostridiaceae</taxon>
        <taxon>Clostridium</taxon>
    </lineage>
</organism>